<dbReference type="PROSITE" id="PS51178">
    <property type="entry name" value="PASTA"/>
    <property type="match status" value="3"/>
</dbReference>
<keyword evidence="1" id="KW-0812">Transmembrane</keyword>
<dbReference type="SMART" id="SM00740">
    <property type="entry name" value="PASTA"/>
    <property type="match status" value="3"/>
</dbReference>
<dbReference type="Gene3D" id="3.30.10.20">
    <property type="match status" value="3"/>
</dbReference>
<feature type="domain" description="PASTA" evidence="2">
    <location>
        <begin position="110"/>
        <end position="180"/>
    </location>
</feature>
<sequence>MSFLKSDTPLDLVKHLLVIGLATAALVFGFFFVYLPLTTNHGETIVVPKITGMNQADLEDYLDERNLRYYVDDSSYNPGTRPFTVLNQDPAPGEKVKEDRKIYITVAMKSPPVIKMPKLTDGSVKNAQMILSSYDLVVGQIKLVPNIQQNAVLRQLVNGKDIAPGAAIAKGTKVDLEVGDGLGNQEFPVPNLINMPADEATTLLVGQGLQLGEVFYQPAQNGETDGTVVKQRPVASPGATIRMGQLVDIWVAGDEPVKGVN</sequence>
<dbReference type="CDD" id="cd06577">
    <property type="entry name" value="PASTA_pknB"/>
    <property type="match status" value="2"/>
</dbReference>
<dbReference type="InterPro" id="IPR005543">
    <property type="entry name" value="PASTA_dom"/>
</dbReference>
<feature type="domain" description="PASTA" evidence="2">
    <location>
        <begin position="183"/>
        <end position="248"/>
    </location>
</feature>
<evidence type="ECO:0000256" key="1">
    <source>
        <dbReference type="SAM" id="Phobius"/>
    </source>
</evidence>
<feature type="transmembrane region" description="Helical" evidence="1">
    <location>
        <begin position="12"/>
        <end position="35"/>
    </location>
</feature>
<organism evidence="3 4">
    <name type="scientific">Hymenobacter psychrotolerans DSM 18569</name>
    <dbReference type="NCBI Taxonomy" id="1121959"/>
    <lineage>
        <taxon>Bacteria</taxon>
        <taxon>Pseudomonadati</taxon>
        <taxon>Bacteroidota</taxon>
        <taxon>Cytophagia</taxon>
        <taxon>Cytophagales</taxon>
        <taxon>Hymenobacteraceae</taxon>
        <taxon>Hymenobacter</taxon>
    </lineage>
</organism>
<accession>A0A1M6W1S9</accession>
<keyword evidence="4" id="KW-1185">Reference proteome</keyword>
<reference evidence="4" key="1">
    <citation type="submission" date="2016-11" db="EMBL/GenBank/DDBJ databases">
        <authorList>
            <person name="Varghese N."/>
            <person name="Submissions S."/>
        </authorList>
    </citation>
    <scope>NUCLEOTIDE SEQUENCE [LARGE SCALE GENOMIC DNA]</scope>
    <source>
        <strain evidence="4">DSM 18569</strain>
    </source>
</reference>
<dbReference type="EMBL" id="FRAS01000007">
    <property type="protein sequence ID" value="SHK87643.1"/>
    <property type="molecule type" value="Genomic_DNA"/>
</dbReference>
<protein>
    <submittedName>
        <fullName evidence="3">PASTA domain, binds beta-lactams</fullName>
    </submittedName>
</protein>
<dbReference type="STRING" id="1121959.SAMN02746009_01720"/>
<evidence type="ECO:0000313" key="4">
    <source>
        <dbReference type="Proteomes" id="UP000183947"/>
    </source>
</evidence>
<dbReference type="RefSeq" id="WP_073283219.1">
    <property type="nucleotide sequence ID" value="NZ_FRAS01000007.1"/>
</dbReference>
<dbReference type="SUPFAM" id="SSF54184">
    <property type="entry name" value="Penicillin-binding protein 2x (pbp-2x), c-terminal domain"/>
    <property type="match status" value="1"/>
</dbReference>
<keyword evidence="1" id="KW-1133">Transmembrane helix</keyword>
<dbReference type="AlphaFoldDB" id="A0A1M6W1S9"/>
<name>A0A1M6W1S9_9BACT</name>
<dbReference type="Proteomes" id="UP000183947">
    <property type="component" value="Unassembled WGS sequence"/>
</dbReference>
<evidence type="ECO:0000313" key="3">
    <source>
        <dbReference type="EMBL" id="SHK87643.1"/>
    </source>
</evidence>
<dbReference type="OrthoDB" id="9803895at2"/>
<dbReference type="Pfam" id="PF03793">
    <property type="entry name" value="PASTA"/>
    <property type="match status" value="2"/>
</dbReference>
<gene>
    <name evidence="3" type="ORF">SAMN02746009_01720</name>
</gene>
<feature type="domain" description="PASTA" evidence="2">
    <location>
        <begin position="42"/>
        <end position="108"/>
    </location>
</feature>
<proteinExistence type="predicted"/>
<evidence type="ECO:0000259" key="2">
    <source>
        <dbReference type="PROSITE" id="PS51178"/>
    </source>
</evidence>
<keyword evidence="1" id="KW-0472">Membrane</keyword>